<dbReference type="InterPro" id="IPR054384">
    <property type="entry name" value="SecDF_P1_head"/>
</dbReference>
<evidence type="ECO:0000256" key="3">
    <source>
        <dbReference type="ARBA" id="ARBA00022475"/>
    </source>
</evidence>
<keyword evidence="3 9" id="KW-1003">Cell membrane</keyword>
<dbReference type="Proteomes" id="UP000034617">
    <property type="component" value="Unassembled WGS sequence"/>
</dbReference>
<dbReference type="Gene3D" id="3.30.70.3400">
    <property type="match status" value="1"/>
</dbReference>
<dbReference type="InterPro" id="IPR048631">
    <property type="entry name" value="SecD_1st"/>
</dbReference>
<keyword evidence="8 9" id="KW-0472">Membrane</keyword>
<feature type="domain" description="SecDF P1 head subdomain" evidence="12">
    <location>
        <begin position="172"/>
        <end position="269"/>
    </location>
</feature>
<dbReference type="GO" id="GO:0006605">
    <property type="term" value="P:protein targeting"/>
    <property type="evidence" value="ECO:0007669"/>
    <property type="project" value="UniProtKB-UniRule"/>
</dbReference>
<proteinExistence type="inferred from homology"/>
<comment type="similarity">
    <text evidence="9">Belongs to the SecD/SecF family. SecD subfamily.</text>
</comment>
<comment type="function">
    <text evidence="9">Part of the Sec protein translocase complex. Interacts with the SecYEG preprotein conducting channel. SecDF uses the proton motive force (PMF) to complete protein translocation after the ATP-dependent function of SecA.</text>
</comment>
<dbReference type="GO" id="GO:0065002">
    <property type="term" value="P:intracellular protein transmembrane transport"/>
    <property type="evidence" value="ECO:0007669"/>
    <property type="project" value="UniProtKB-UniRule"/>
</dbReference>
<dbReference type="InterPro" id="IPR048634">
    <property type="entry name" value="SecD_SecF_C"/>
</dbReference>
<evidence type="ECO:0000256" key="8">
    <source>
        <dbReference type="ARBA" id="ARBA00023136"/>
    </source>
</evidence>
<evidence type="ECO:0000256" key="5">
    <source>
        <dbReference type="ARBA" id="ARBA00022927"/>
    </source>
</evidence>
<dbReference type="GO" id="GO:0015450">
    <property type="term" value="F:protein-transporting ATPase activity"/>
    <property type="evidence" value="ECO:0007669"/>
    <property type="project" value="InterPro"/>
</dbReference>
<dbReference type="NCBIfam" id="TIGR00916">
    <property type="entry name" value="2A0604s01"/>
    <property type="match status" value="1"/>
</dbReference>
<evidence type="ECO:0000256" key="1">
    <source>
        <dbReference type="ARBA" id="ARBA00004651"/>
    </source>
</evidence>
<keyword evidence="6 9" id="KW-1133">Transmembrane helix</keyword>
<evidence type="ECO:0000313" key="14">
    <source>
        <dbReference type="Proteomes" id="UP000034617"/>
    </source>
</evidence>
<keyword evidence="4 9" id="KW-0812">Transmembrane</keyword>
<comment type="subunit">
    <text evidence="9">Forms a complex with SecF. Part of the essential Sec protein translocation apparatus which comprises SecA, SecYEG and auxiliary proteins SecDF. Other proteins may also be involved.</text>
</comment>
<evidence type="ECO:0000256" key="4">
    <source>
        <dbReference type="ARBA" id="ARBA00022692"/>
    </source>
</evidence>
<dbReference type="NCBIfam" id="TIGR01129">
    <property type="entry name" value="secD"/>
    <property type="match status" value="1"/>
</dbReference>
<feature type="transmembrane region" description="Helical" evidence="9">
    <location>
        <begin position="422"/>
        <end position="445"/>
    </location>
</feature>
<accession>A0A0G1GWX1</accession>
<evidence type="ECO:0000256" key="2">
    <source>
        <dbReference type="ARBA" id="ARBA00022448"/>
    </source>
</evidence>
<dbReference type="HAMAP" id="MF_01463_B">
    <property type="entry name" value="SecD_B"/>
    <property type="match status" value="1"/>
</dbReference>
<reference evidence="13 14" key="1">
    <citation type="journal article" date="2015" name="Nature">
        <title>rRNA introns, odd ribosomes, and small enigmatic genomes across a large radiation of phyla.</title>
        <authorList>
            <person name="Brown C.T."/>
            <person name="Hug L.A."/>
            <person name="Thomas B.C."/>
            <person name="Sharon I."/>
            <person name="Castelle C.J."/>
            <person name="Singh A."/>
            <person name="Wilkins M.J."/>
            <person name="Williams K.H."/>
            <person name="Banfield J.F."/>
        </authorList>
    </citation>
    <scope>NUCLEOTIDE SEQUENCE [LARGE SCALE GENOMIC DNA]</scope>
</reference>
<keyword evidence="5 9" id="KW-0653">Protein transport</keyword>
<dbReference type="PANTHER" id="PTHR30081">
    <property type="entry name" value="PROTEIN-EXPORT MEMBRANE PROTEIN SEC"/>
    <property type="match status" value="1"/>
</dbReference>
<evidence type="ECO:0000256" key="9">
    <source>
        <dbReference type="HAMAP-Rule" id="MF_01463"/>
    </source>
</evidence>
<dbReference type="Pfam" id="PF02355">
    <property type="entry name" value="SecD_SecF_C"/>
    <property type="match status" value="1"/>
</dbReference>
<comment type="subcellular location">
    <subcellularLocation>
        <location evidence="1 9">Cell membrane</location>
        <topology evidence="1 9">Multi-pass membrane protein</topology>
    </subcellularLocation>
</comment>
<dbReference type="GO" id="GO:0005886">
    <property type="term" value="C:plasma membrane"/>
    <property type="evidence" value="ECO:0007669"/>
    <property type="project" value="UniProtKB-SubCell"/>
</dbReference>
<dbReference type="InterPro" id="IPR022813">
    <property type="entry name" value="SecD/SecF_arch_bac"/>
</dbReference>
<feature type="transmembrane region" description="Helical" evidence="9">
    <location>
        <begin position="291"/>
        <end position="308"/>
    </location>
</feature>
<dbReference type="Gene3D" id="1.20.1640.10">
    <property type="entry name" value="Multidrug efflux transporter AcrB transmembrane domain"/>
    <property type="match status" value="1"/>
</dbReference>
<dbReference type="GO" id="GO:0043952">
    <property type="term" value="P:protein transport by the Sec complex"/>
    <property type="evidence" value="ECO:0007669"/>
    <property type="project" value="UniProtKB-UniRule"/>
</dbReference>
<dbReference type="PATRIC" id="fig|1618447.3.peg.297"/>
<evidence type="ECO:0000259" key="10">
    <source>
        <dbReference type="Pfam" id="PF02355"/>
    </source>
</evidence>
<dbReference type="Gene3D" id="3.30.1360.200">
    <property type="match status" value="1"/>
</dbReference>
<protein>
    <recommendedName>
        <fullName evidence="9">Protein translocase subunit SecD</fullName>
    </recommendedName>
</protein>
<feature type="domain" description="Protein export membrane protein SecD/SecF C-terminal" evidence="10">
    <location>
        <begin position="273"/>
        <end position="448"/>
    </location>
</feature>
<name>A0A0G1GWX1_9BACT</name>
<dbReference type="Pfam" id="PF22599">
    <property type="entry name" value="SecDF_P1_head"/>
    <property type="match status" value="1"/>
</dbReference>
<dbReference type="InterPro" id="IPR005791">
    <property type="entry name" value="SecD"/>
</dbReference>
<comment type="caution">
    <text evidence="9">Lacks conserved residue(s) required for the propagation of feature annotation.</text>
</comment>
<sequence>MKNPKKLFILILCLTVVAAVIDLPEKFTLSIPWQGKTIQKEVNPPRLDIQIGGLKIQKTFTTHLGLDLAGGTHVALEADMKDIPAASRMDALESSRQVIERRVNFFGVSEPLVQHVKSGEAYRVIVELPGVTDVEQALSLIGQTAKLEFRELTENQESTQAAFLFPTLENTKPVGLTGKDLKKAALSFNSNNGEPEVAIEFTADGGKKFAEVTKRLIGKPLAIFLDDTALMWPTVKSEITDGSGVISGGFTSDQAKRLALQLNAGALPVPVAVVEKRIVGATLGGISVSKSVQAGLIGLSIVALFMILKYGWLGLYADFALLVYGLLTLAMYRIIPITLTLPGIAGFILSIGMAVDANILIFERFKEELRKGKPWQIAMELGFGKAWDSIRDANFTTIITSLILFNPGNWNFLPSSGLVRGFAATLFLGVIISLFTGIIVTRTFIRVLYKGPKGGNA</sequence>
<dbReference type="AlphaFoldDB" id="A0A0G1GWX1"/>
<evidence type="ECO:0000259" key="12">
    <source>
        <dbReference type="Pfam" id="PF22599"/>
    </source>
</evidence>
<comment type="caution">
    <text evidence="13">The sequence shown here is derived from an EMBL/GenBank/DDBJ whole genome shotgun (WGS) entry which is preliminary data.</text>
</comment>
<dbReference type="Pfam" id="PF21760">
    <property type="entry name" value="SecD_1st"/>
    <property type="match status" value="1"/>
</dbReference>
<evidence type="ECO:0000259" key="11">
    <source>
        <dbReference type="Pfam" id="PF21760"/>
    </source>
</evidence>
<organism evidence="13 14">
    <name type="scientific">Candidatus Gottesmanbacteria bacterium GW2011_GWB1_44_11c</name>
    <dbReference type="NCBI Taxonomy" id="1618447"/>
    <lineage>
        <taxon>Bacteria</taxon>
        <taxon>Candidatus Gottesmaniibacteriota</taxon>
    </lineage>
</organism>
<dbReference type="EMBL" id="LCHM01000007">
    <property type="protein sequence ID" value="KKT38713.1"/>
    <property type="molecule type" value="Genomic_DNA"/>
</dbReference>
<dbReference type="PANTHER" id="PTHR30081:SF1">
    <property type="entry name" value="PROTEIN TRANSLOCASE SUBUNIT SECD"/>
    <property type="match status" value="1"/>
</dbReference>
<dbReference type="InterPro" id="IPR055344">
    <property type="entry name" value="SecD_SecF_C_bact"/>
</dbReference>
<evidence type="ECO:0000256" key="6">
    <source>
        <dbReference type="ARBA" id="ARBA00022989"/>
    </source>
</evidence>
<dbReference type="SUPFAM" id="SSF82866">
    <property type="entry name" value="Multidrug efflux transporter AcrB transmembrane domain"/>
    <property type="match status" value="1"/>
</dbReference>
<evidence type="ECO:0000313" key="13">
    <source>
        <dbReference type="EMBL" id="KKT38713.1"/>
    </source>
</evidence>
<keyword evidence="2 9" id="KW-0813">Transport</keyword>
<evidence type="ECO:0000256" key="7">
    <source>
        <dbReference type="ARBA" id="ARBA00023010"/>
    </source>
</evidence>
<keyword evidence="7 9" id="KW-0811">Translocation</keyword>
<gene>
    <name evidence="9" type="primary">secD</name>
    <name evidence="13" type="ORF">UW22_C0007G0016</name>
</gene>
<feature type="domain" description="Protein translocase subunit SecDF P1" evidence="11">
    <location>
        <begin position="93"/>
        <end position="152"/>
    </location>
</feature>